<evidence type="ECO:0000256" key="9">
    <source>
        <dbReference type="ARBA" id="ARBA00023136"/>
    </source>
</evidence>
<keyword evidence="6" id="KW-0479">Metal-binding</keyword>
<feature type="transmembrane region" description="Helical" evidence="10">
    <location>
        <begin position="333"/>
        <end position="355"/>
    </location>
</feature>
<protein>
    <submittedName>
        <fullName evidence="11">Periplasmic solute binding protein</fullName>
    </submittedName>
</protein>
<feature type="transmembrane region" description="Helical" evidence="10">
    <location>
        <begin position="520"/>
        <end position="539"/>
    </location>
</feature>
<dbReference type="InterPro" id="IPR001626">
    <property type="entry name" value="ABC_TroCD"/>
</dbReference>
<evidence type="ECO:0000256" key="6">
    <source>
        <dbReference type="ARBA" id="ARBA00022723"/>
    </source>
</evidence>
<keyword evidence="5 10" id="KW-0812">Transmembrane</keyword>
<dbReference type="SUPFAM" id="SSF81345">
    <property type="entry name" value="ABC transporter involved in vitamin B12 uptake, BtuC"/>
    <property type="match status" value="1"/>
</dbReference>
<dbReference type="Gene3D" id="3.40.50.1980">
    <property type="entry name" value="Nitrogenase molybdenum iron protein domain"/>
    <property type="match status" value="1"/>
</dbReference>
<evidence type="ECO:0000256" key="4">
    <source>
        <dbReference type="ARBA" id="ARBA00022448"/>
    </source>
</evidence>
<evidence type="ECO:0000256" key="10">
    <source>
        <dbReference type="SAM" id="Phobius"/>
    </source>
</evidence>
<evidence type="ECO:0000256" key="8">
    <source>
        <dbReference type="ARBA" id="ARBA00022989"/>
    </source>
</evidence>
<sequence>MHKGEVSMRVTVTLLITLLLVLSLSQHAAADRGVYIIVTFPSLAQEVEQLLCKGDRVDSIVPPSVDPHEYQLSPNDIVKLESADLIISTGHAPFEKRIEELVEKGDISAKLVVIWRVPGVRLVENPVTGRPNLHMPIYDPRNYIAFVKVLATELERLRPECASVYREKAAMIISSVEALLENAPRLDVDAVADTPVVQYAVEWLGVRVRIVLVPEPGMPTQPVLYDKSVEVLEDGGVAVVTKPVKSPASQELVRLAESRGAPVILVPSPSELGTIPEKLAFIVNQIRDIQKRGWVAASANLVPEVVKWFLVVGGASLAFGVLSVVVAARRLYFLAAGLPHSSLLAATLAIPISMVVGGPEYLWAALIAVGMVHAFSVLVEKGIDPDVAASVYVSATASASVAVMYYVLTRFPLQAGLWAYILGDPLLVGMEDVLVALVVAALVGSVVILTYREQVCIGLDPSSVRLAGLRVKLYDVLFISVLAAASVLLLRTVGFVVEHVMILLPGAIASTIARGMWKTLVLGVLVSLTAGIAGLALAITAGVAPAAAIGGLLVGFYVAALAARR</sequence>
<name>G0EDI0_PYRF1</name>
<dbReference type="GO" id="GO:0030001">
    <property type="term" value="P:metal ion transport"/>
    <property type="evidence" value="ECO:0007669"/>
    <property type="project" value="InterPro"/>
</dbReference>
<dbReference type="eggNOG" id="arCOG01005">
    <property type="taxonomic scope" value="Archaea"/>
</dbReference>
<feature type="transmembrane region" description="Helical" evidence="10">
    <location>
        <begin position="391"/>
        <end position="413"/>
    </location>
</feature>
<feature type="transmembrane region" description="Helical" evidence="10">
    <location>
        <begin position="496"/>
        <end position="513"/>
    </location>
</feature>
<comment type="subcellular location">
    <subcellularLocation>
        <location evidence="2">Cell envelope</location>
    </subcellularLocation>
    <subcellularLocation>
        <location evidence="1">Membrane</location>
        <topology evidence="1">Multi-pass membrane protein</topology>
    </subcellularLocation>
</comment>
<dbReference type="GO" id="GO:0046872">
    <property type="term" value="F:metal ion binding"/>
    <property type="evidence" value="ECO:0007669"/>
    <property type="project" value="UniProtKB-KW"/>
</dbReference>
<proteinExistence type="inferred from homology"/>
<dbReference type="PANTHER" id="PTHR42953">
    <property type="entry name" value="HIGH-AFFINITY ZINC UPTAKE SYSTEM PROTEIN ZNUA-RELATED"/>
    <property type="match status" value="1"/>
</dbReference>
<dbReference type="InterPro" id="IPR050492">
    <property type="entry name" value="Bact_metal-bind_prot9"/>
</dbReference>
<dbReference type="InterPro" id="IPR006127">
    <property type="entry name" value="ZnuA-like"/>
</dbReference>
<dbReference type="Pfam" id="PF00950">
    <property type="entry name" value="ABC-3"/>
    <property type="match status" value="1"/>
</dbReference>
<organism evidence="11 12">
    <name type="scientific">Pyrolobus fumarii (strain DSM 11204 / 1A)</name>
    <dbReference type="NCBI Taxonomy" id="694429"/>
    <lineage>
        <taxon>Archaea</taxon>
        <taxon>Thermoproteota</taxon>
        <taxon>Thermoprotei</taxon>
        <taxon>Desulfurococcales</taxon>
        <taxon>Pyrodictiaceae</taxon>
        <taxon>Pyrolobus</taxon>
    </lineage>
</organism>
<dbReference type="Pfam" id="PF01297">
    <property type="entry name" value="ZnuA"/>
    <property type="match status" value="1"/>
</dbReference>
<gene>
    <name evidence="11" type="ordered locus">Pyrfu_0796</name>
</gene>
<feature type="transmembrane region" description="Helical" evidence="10">
    <location>
        <begin position="471"/>
        <end position="490"/>
    </location>
</feature>
<evidence type="ECO:0000313" key="12">
    <source>
        <dbReference type="Proteomes" id="UP000001037"/>
    </source>
</evidence>
<dbReference type="KEGG" id="pfm:Pyrfu_0796"/>
<accession>G0EDI0</accession>
<dbReference type="Proteomes" id="UP000001037">
    <property type="component" value="Chromosome"/>
</dbReference>
<keyword evidence="4" id="KW-0813">Transport</keyword>
<evidence type="ECO:0000256" key="2">
    <source>
        <dbReference type="ARBA" id="ARBA00004196"/>
    </source>
</evidence>
<dbReference type="eggNOG" id="arCOG01006">
    <property type="taxonomic scope" value="Archaea"/>
</dbReference>
<dbReference type="GO" id="GO:0055085">
    <property type="term" value="P:transmembrane transport"/>
    <property type="evidence" value="ECO:0007669"/>
    <property type="project" value="InterPro"/>
</dbReference>
<dbReference type="HOGENOM" id="CLU_482041_0_0_2"/>
<feature type="transmembrane region" description="Helical" evidence="10">
    <location>
        <begin position="361"/>
        <end position="379"/>
    </location>
</feature>
<evidence type="ECO:0000256" key="5">
    <source>
        <dbReference type="ARBA" id="ARBA00022692"/>
    </source>
</evidence>
<dbReference type="EMBL" id="CP002838">
    <property type="protein sequence ID" value="AEM38665.1"/>
    <property type="molecule type" value="Genomic_DNA"/>
</dbReference>
<dbReference type="STRING" id="694429.Pyrfu_0796"/>
<feature type="transmembrane region" description="Helical" evidence="10">
    <location>
        <begin position="545"/>
        <end position="563"/>
    </location>
</feature>
<dbReference type="GO" id="GO:0043190">
    <property type="term" value="C:ATP-binding cassette (ABC) transporter complex"/>
    <property type="evidence" value="ECO:0007669"/>
    <property type="project" value="InterPro"/>
</dbReference>
<evidence type="ECO:0000256" key="1">
    <source>
        <dbReference type="ARBA" id="ARBA00004141"/>
    </source>
</evidence>
<keyword evidence="9 10" id="KW-0472">Membrane</keyword>
<evidence type="ECO:0000256" key="3">
    <source>
        <dbReference type="ARBA" id="ARBA00008034"/>
    </source>
</evidence>
<feature type="transmembrane region" description="Helical" evidence="10">
    <location>
        <begin position="308"/>
        <end position="326"/>
    </location>
</feature>
<keyword evidence="8 10" id="KW-1133">Transmembrane helix</keyword>
<dbReference type="PANTHER" id="PTHR42953:SF1">
    <property type="entry name" value="METAL-BINDING PROTEIN HI_0362-RELATED"/>
    <property type="match status" value="1"/>
</dbReference>
<dbReference type="AlphaFoldDB" id="G0EDI0"/>
<feature type="transmembrane region" description="Helical" evidence="10">
    <location>
        <begin position="433"/>
        <end position="451"/>
    </location>
</feature>
<evidence type="ECO:0000313" key="11">
    <source>
        <dbReference type="EMBL" id="AEM38665.1"/>
    </source>
</evidence>
<keyword evidence="7" id="KW-0732">Signal</keyword>
<comment type="similarity">
    <text evidence="3">Belongs to the ABC-3 integral membrane protein family.</text>
</comment>
<keyword evidence="12" id="KW-1185">Reference proteome</keyword>
<evidence type="ECO:0000256" key="7">
    <source>
        <dbReference type="ARBA" id="ARBA00022729"/>
    </source>
</evidence>
<reference evidence="11 12" key="1">
    <citation type="journal article" date="2011" name="Stand. Genomic Sci.">
        <title>Complete genome sequence of the hyperthermophilic chemolithoautotroph Pyrolobus fumarii type strain (1A).</title>
        <authorList>
            <person name="Anderson I."/>
            <person name="Goker M."/>
            <person name="Nolan M."/>
            <person name="Lucas S."/>
            <person name="Hammon N."/>
            <person name="Deshpande S."/>
            <person name="Cheng J.F."/>
            <person name="Tapia R."/>
            <person name="Han C."/>
            <person name="Goodwin L."/>
            <person name="Pitluck S."/>
            <person name="Huntemann M."/>
            <person name="Liolios K."/>
            <person name="Ivanova N."/>
            <person name="Pagani I."/>
            <person name="Mavromatis K."/>
            <person name="Ovchinikova G."/>
            <person name="Pati A."/>
            <person name="Chen A."/>
            <person name="Palaniappan K."/>
            <person name="Land M."/>
            <person name="Hauser L."/>
            <person name="Brambilla E.M."/>
            <person name="Huber H."/>
            <person name="Yasawong M."/>
            <person name="Rohde M."/>
            <person name="Spring S."/>
            <person name="Abt B."/>
            <person name="Sikorski J."/>
            <person name="Wirth R."/>
            <person name="Detter J.C."/>
            <person name="Woyke T."/>
            <person name="Bristow J."/>
            <person name="Eisen J.A."/>
            <person name="Markowitz V."/>
            <person name="Hugenholtz P."/>
            <person name="Kyrpides N.C."/>
            <person name="Klenk H.P."/>
            <person name="Lapidus A."/>
        </authorList>
    </citation>
    <scope>NUCLEOTIDE SEQUENCE [LARGE SCALE GENOMIC DNA]</scope>
    <source>
        <strain evidence="12">DSM 11204 / 1A</strain>
    </source>
</reference>
<dbReference type="SUPFAM" id="SSF53807">
    <property type="entry name" value="Helical backbone' metal receptor"/>
    <property type="match status" value="1"/>
</dbReference>
<dbReference type="InterPro" id="IPR037294">
    <property type="entry name" value="ABC_BtuC-like"/>
</dbReference>
<dbReference type="InParanoid" id="G0EDI0"/>